<evidence type="ECO:0000313" key="10">
    <source>
        <dbReference type="Proteomes" id="UP000000249"/>
    </source>
</evidence>
<evidence type="ECO:0000259" key="8">
    <source>
        <dbReference type="Pfam" id="PF02470"/>
    </source>
</evidence>
<dbReference type="Proteomes" id="UP000000249">
    <property type="component" value="Chromosome 1"/>
</dbReference>
<evidence type="ECO:0000256" key="2">
    <source>
        <dbReference type="ARBA" id="ARBA00022475"/>
    </source>
</evidence>
<evidence type="ECO:0000256" key="7">
    <source>
        <dbReference type="SAM" id="Phobius"/>
    </source>
</evidence>
<dbReference type="OrthoDB" id="9806984at2"/>
<dbReference type="InterPro" id="IPR003399">
    <property type="entry name" value="Mce/MlaD"/>
</dbReference>
<dbReference type="AlphaFoldDB" id="A0A0H3AL62"/>
<dbReference type="KEGG" id="vco:VC0395_A1352"/>
<dbReference type="eggNOG" id="COG3008">
    <property type="taxonomic scope" value="Bacteria"/>
</dbReference>
<comment type="subcellular location">
    <subcellularLocation>
        <location evidence="1">Cell inner membrane</location>
    </subcellularLocation>
</comment>
<evidence type="ECO:0000256" key="1">
    <source>
        <dbReference type="ARBA" id="ARBA00004533"/>
    </source>
</evidence>
<dbReference type="PANTHER" id="PTHR30462:SF2">
    <property type="entry name" value="INTERMEMBRANE TRANSPORT PROTEIN PQIB"/>
    <property type="match status" value="1"/>
</dbReference>
<dbReference type="Pfam" id="PF02470">
    <property type="entry name" value="MlaD"/>
    <property type="match status" value="3"/>
</dbReference>
<dbReference type="EMBL" id="CP000627">
    <property type="protein sequence ID" value="ABQ22070.1"/>
    <property type="molecule type" value="Genomic_DNA"/>
</dbReference>
<feature type="transmembrane region" description="Helical" evidence="7">
    <location>
        <begin position="21"/>
        <end position="41"/>
    </location>
</feature>
<dbReference type="KEGG" id="vcr:VC395_1869"/>
<evidence type="ECO:0000313" key="9">
    <source>
        <dbReference type="EMBL" id="ABQ22070.1"/>
    </source>
</evidence>
<protein>
    <submittedName>
        <fullName evidence="9">Paraquat-inducible protein B</fullName>
    </submittedName>
</protein>
<sequence>MRKLSMSDEPQVNAEITAQKQLSAIWIIPILALAMGLWMLFQYVNSTGPKITLILPTADGLEVGKTQIKALNVNVGVITEIKLSEDYDHIVATAQMSKDADRMLREDTLFWVVKPRIGREGISGLDTLLSGAYIQLQPGTASSAQDHFKVMDLPPIAPPDAKGLRLVLTNKEAGKLNVGDPVMYEGFTVGRVESAQFDVESKKAQYQLFIFAPYDKLVNTRSFFWLNSGINLQLNAEGLEFSLGSIESLLKGGVTFGQLQEEDSGQPITQQLTEFRLFDDVKQIREGMFDDYIEFVMMFDESVRGLKPSAPVEYRGLRIGTVSKVPLRTRTSNIDISTNRIPVLVRIELGRLYDNFNKADLPALKSRMQQEFFKGLKASLKTGNLVTGALYIDTDYYPEEKIDGLKHFDGYPLFPTKQGGFAEVQKQVTELLRKLNGLPMDDTLASLNSTLKTSEALLASAERILKKQETQNLPADIQASLKQLETTLGGFGPESTVYRELETTLRELNQVMAEFKPVLRTINEKPNALIFGESNTADPIPAKGKQE</sequence>
<dbReference type="eggNOG" id="COG1463">
    <property type="taxonomic scope" value="Bacteria"/>
</dbReference>
<evidence type="ECO:0000256" key="3">
    <source>
        <dbReference type="ARBA" id="ARBA00022519"/>
    </source>
</evidence>
<keyword evidence="3" id="KW-0997">Cell inner membrane</keyword>
<organism evidence="9 10">
    <name type="scientific">Vibrio cholerae serotype O1 (strain ATCC 39541 / Classical Ogawa 395 / O395)</name>
    <dbReference type="NCBI Taxonomy" id="345073"/>
    <lineage>
        <taxon>Bacteria</taxon>
        <taxon>Pseudomonadati</taxon>
        <taxon>Pseudomonadota</taxon>
        <taxon>Gammaproteobacteria</taxon>
        <taxon>Vibrionales</taxon>
        <taxon>Vibrionaceae</taxon>
        <taxon>Vibrio</taxon>
    </lineage>
</organism>
<gene>
    <name evidence="9" type="primary">pqiB</name>
    <name evidence="9" type="ordered locus">VC0395_A1352</name>
</gene>
<feature type="domain" description="Mce/MlaD" evidence="8">
    <location>
        <begin position="48"/>
        <end position="139"/>
    </location>
</feature>
<keyword evidence="6 7" id="KW-0472">Membrane</keyword>
<evidence type="ECO:0000256" key="5">
    <source>
        <dbReference type="ARBA" id="ARBA00022989"/>
    </source>
</evidence>
<feature type="domain" description="Mce/MlaD" evidence="8">
    <location>
        <begin position="292"/>
        <end position="395"/>
    </location>
</feature>
<accession>A0A0H3AL62</accession>
<dbReference type="NCBIfam" id="NF008070">
    <property type="entry name" value="PRK10807.1"/>
    <property type="match status" value="1"/>
</dbReference>
<evidence type="ECO:0000256" key="4">
    <source>
        <dbReference type="ARBA" id="ARBA00022692"/>
    </source>
</evidence>
<name>A0A0H3AL62_VIBC3</name>
<keyword evidence="2" id="KW-1003">Cell membrane</keyword>
<dbReference type="InterPro" id="IPR051800">
    <property type="entry name" value="PqiA-PqiB_transport"/>
</dbReference>
<reference evidence="9 10" key="1">
    <citation type="submission" date="2007-03" db="EMBL/GenBank/DDBJ databases">
        <authorList>
            <person name="Heidelberg J."/>
        </authorList>
    </citation>
    <scope>NUCLEOTIDE SEQUENCE [LARGE SCALE GENOMIC DNA]</scope>
    <source>
        <strain evidence="10">ATCC 39541 / Classical Ogawa 395 / O395</strain>
    </source>
</reference>
<evidence type="ECO:0000256" key="6">
    <source>
        <dbReference type="ARBA" id="ARBA00023136"/>
    </source>
</evidence>
<dbReference type="PANTHER" id="PTHR30462">
    <property type="entry name" value="INTERMEMBRANE TRANSPORT PROTEIN PQIB-RELATED"/>
    <property type="match status" value="1"/>
</dbReference>
<keyword evidence="5 7" id="KW-1133">Transmembrane helix</keyword>
<dbReference type="PATRIC" id="fig|345073.21.peg.1810"/>
<dbReference type="GO" id="GO:0005886">
    <property type="term" value="C:plasma membrane"/>
    <property type="evidence" value="ECO:0007669"/>
    <property type="project" value="UniProtKB-SubCell"/>
</dbReference>
<proteinExistence type="predicted"/>
<feature type="domain" description="Mce/MlaD" evidence="8">
    <location>
        <begin position="163"/>
        <end position="222"/>
    </location>
</feature>
<keyword evidence="4 7" id="KW-0812">Transmembrane</keyword>